<dbReference type="GO" id="GO:0010181">
    <property type="term" value="F:FMN binding"/>
    <property type="evidence" value="ECO:0007669"/>
    <property type="project" value="InterPro"/>
</dbReference>
<evidence type="ECO:0000256" key="2">
    <source>
        <dbReference type="ARBA" id="ARBA00022630"/>
    </source>
</evidence>
<evidence type="ECO:0000256" key="3">
    <source>
        <dbReference type="ARBA" id="ARBA00022643"/>
    </source>
</evidence>
<evidence type="ECO:0000259" key="6">
    <source>
        <dbReference type="PROSITE" id="PS50902"/>
    </source>
</evidence>
<dbReference type="Proteomes" id="UP000038750">
    <property type="component" value="Unassembled WGS sequence"/>
</dbReference>
<dbReference type="GO" id="GO:0016020">
    <property type="term" value="C:membrane"/>
    <property type="evidence" value="ECO:0007669"/>
    <property type="project" value="TreeGrafter"/>
</dbReference>
<evidence type="ECO:0000256" key="4">
    <source>
        <dbReference type="ARBA" id="ARBA00022741"/>
    </source>
</evidence>
<protein>
    <recommendedName>
        <fullName evidence="5">Flavoprotein WrbA</fullName>
    </recommendedName>
</protein>
<dbReference type="Pfam" id="PF03358">
    <property type="entry name" value="FMN_red"/>
    <property type="match status" value="1"/>
</dbReference>
<dbReference type="InterPro" id="IPR029039">
    <property type="entry name" value="Flavoprotein-like_sf"/>
</dbReference>
<dbReference type="STRING" id="631.CH53_2952"/>
<evidence type="ECO:0000256" key="1">
    <source>
        <dbReference type="ARBA" id="ARBA00001917"/>
    </source>
</evidence>
<feature type="domain" description="Flavodoxin-like" evidence="6">
    <location>
        <begin position="35"/>
        <end position="207"/>
    </location>
</feature>
<dbReference type="GO" id="GO:0009055">
    <property type="term" value="F:electron transfer activity"/>
    <property type="evidence" value="ECO:0007669"/>
    <property type="project" value="InterPro"/>
</dbReference>
<dbReference type="PROSITE" id="PS50902">
    <property type="entry name" value="FLAVODOXIN_LIKE"/>
    <property type="match status" value="1"/>
</dbReference>
<dbReference type="InterPro" id="IPR001226">
    <property type="entry name" value="Flavodoxin_CS"/>
</dbReference>
<sequence length="218" mass="23635">MATVILNRLSSHRVIQRRHLLKAIIMTQTLSMIKSVVVYHSGYGHTERMAAAVAEGASATLVPIDSEGNIAEDAWAKLNAADVILFGSPTYMGGPSWQFKKFADASSKPWFEGKWVNKIFGGFTNSASINGDKLNTLAYFFLLAGQHGGIWVNMDIKSSNTKASLRDDLNRMGSNIGPMAQTPADASPEEMSSGDLETARLYGARVANIAAQFHPMNP</sequence>
<name>A0A0T9N2Z5_YERIN</name>
<dbReference type="AlphaFoldDB" id="A0A0T9N2Z5"/>
<accession>A0A0T9N2Z5</accession>
<organism evidence="7 8">
    <name type="scientific">Yersinia intermedia</name>
    <dbReference type="NCBI Taxonomy" id="631"/>
    <lineage>
        <taxon>Bacteria</taxon>
        <taxon>Pseudomonadati</taxon>
        <taxon>Pseudomonadota</taxon>
        <taxon>Gammaproteobacteria</taxon>
        <taxon>Enterobacterales</taxon>
        <taxon>Yersiniaceae</taxon>
        <taxon>Yersinia</taxon>
    </lineage>
</organism>
<dbReference type="EMBL" id="CPZJ01000031">
    <property type="protein sequence ID" value="CNG73516.1"/>
    <property type="molecule type" value="Genomic_DNA"/>
</dbReference>
<dbReference type="SUPFAM" id="SSF52218">
    <property type="entry name" value="Flavoproteins"/>
    <property type="match status" value="1"/>
</dbReference>
<evidence type="ECO:0000256" key="5">
    <source>
        <dbReference type="ARBA" id="ARBA00029652"/>
    </source>
</evidence>
<dbReference type="Gene3D" id="3.40.50.360">
    <property type="match status" value="1"/>
</dbReference>
<dbReference type="PANTHER" id="PTHR30546">
    <property type="entry name" value="FLAVODOXIN-RELATED PROTEIN WRBA-RELATED"/>
    <property type="match status" value="1"/>
</dbReference>
<evidence type="ECO:0000313" key="7">
    <source>
        <dbReference type="EMBL" id="CNG73516.1"/>
    </source>
</evidence>
<dbReference type="PANTHER" id="PTHR30546:SF23">
    <property type="entry name" value="FLAVOPROTEIN-LIKE PROTEIN YCP4-RELATED"/>
    <property type="match status" value="1"/>
</dbReference>
<dbReference type="InterPro" id="IPR008254">
    <property type="entry name" value="Flavodoxin/NO_synth"/>
</dbReference>
<reference evidence="7 8" key="1">
    <citation type="submission" date="2015-03" db="EMBL/GenBank/DDBJ databases">
        <authorList>
            <person name="Murphy D."/>
        </authorList>
    </citation>
    <scope>NUCLEOTIDE SEQUENCE [LARGE SCALE GENOMIC DNA]</scope>
    <source>
        <strain evidence="7 8">BR165/97</strain>
    </source>
</reference>
<proteinExistence type="predicted"/>
<keyword evidence="2" id="KW-0285">Flavoprotein</keyword>
<dbReference type="PROSITE" id="PS00201">
    <property type="entry name" value="FLAVODOXIN"/>
    <property type="match status" value="1"/>
</dbReference>
<dbReference type="GO" id="GO:0003955">
    <property type="term" value="F:NAD(P)H dehydrogenase (quinone) activity"/>
    <property type="evidence" value="ECO:0007669"/>
    <property type="project" value="TreeGrafter"/>
</dbReference>
<evidence type="ECO:0000313" key="8">
    <source>
        <dbReference type="Proteomes" id="UP000038750"/>
    </source>
</evidence>
<keyword evidence="4" id="KW-0547">Nucleotide-binding</keyword>
<comment type="cofactor">
    <cofactor evidence="1">
        <name>FMN</name>
        <dbReference type="ChEBI" id="CHEBI:58210"/>
    </cofactor>
</comment>
<keyword evidence="3" id="KW-0288">FMN</keyword>
<dbReference type="InterPro" id="IPR005025">
    <property type="entry name" value="FMN_Rdtase-like_dom"/>
</dbReference>
<gene>
    <name evidence="7" type="primary">wrbA_2</name>
    <name evidence="7" type="ORF">ERS008530_04557</name>
</gene>